<dbReference type="SUPFAM" id="SSF51703">
    <property type="entry name" value="Cobalamin (vitamin B12)-dependent enzymes"/>
    <property type="match status" value="1"/>
</dbReference>
<reference evidence="7" key="1">
    <citation type="submission" date="2024-05" db="EMBL/GenBank/DDBJ databases">
        <title>Alkalihalobacillus sp. strain MEB203 novel alkaliphilic bacterium from Lonar Lake, India.</title>
        <authorList>
            <person name="Joshi A."/>
            <person name="Thite S."/>
            <person name="Mengade P."/>
        </authorList>
    </citation>
    <scope>NUCLEOTIDE SEQUENCE</scope>
    <source>
        <strain evidence="7">MEB 203</strain>
    </source>
</reference>
<evidence type="ECO:0000313" key="7">
    <source>
        <dbReference type="EMBL" id="MDE5412523.1"/>
    </source>
</evidence>
<dbReference type="Pfam" id="PF01642">
    <property type="entry name" value="MM_CoA_mutase"/>
    <property type="match status" value="1"/>
</dbReference>
<evidence type="ECO:0000256" key="5">
    <source>
        <dbReference type="ARBA" id="ARBA00023285"/>
    </source>
</evidence>
<dbReference type="SUPFAM" id="SSF52242">
    <property type="entry name" value="Cobalamin (vitamin B12)-binding domain"/>
    <property type="match status" value="1"/>
</dbReference>
<organism evidence="7 8">
    <name type="scientific">Alkalihalobacterium chitinilyticum</name>
    <dbReference type="NCBI Taxonomy" id="2980103"/>
    <lineage>
        <taxon>Bacteria</taxon>
        <taxon>Bacillati</taxon>
        <taxon>Bacillota</taxon>
        <taxon>Bacilli</taxon>
        <taxon>Bacillales</taxon>
        <taxon>Bacillaceae</taxon>
        <taxon>Alkalihalobacterium</taxon>
    </lineage>
</organism>
<accession>A0ABT5VAP8</accession>
<evidence type="ECO:0000256" key="1">
    <source>
        <dbReference type="ARBA" id="ARBA00001922"/>
    </source>
</evidence>
<dbReference type="CDD" id="cd03677">
    <property type="entry name" value="MM_CoA_mutase_beta"/>
    <property type="match status" value="1"/>
</dbReference>
<evidence type="ECO:0000256" key="3">
    <source>
        <dbReference type="ARBA" id="ARBA00022628"/>
    </source>
</evidence>
<comment type="caution">
    <text evidence="7">The sequence shown here is derived from an EMBL/GenBank/DDBJ whole genome shotgun (WGS) entry which is preliminary data.</text>
</comment>
<feature type="domain" description="Methylmalonyl-CoA mutase alpha/beta chain catalytic" evidence="6">
    <location>
        <begin position="47"/>
        <end position="503"/>
    </location>
</feature>
<dbReference type="InterPro" id="IPR006098">
    <property type="entry name" value="MMCoA_mutase_a_cat"/>
</dbReference>
<sequence length="706" mass="76993">MLTATIMEDKKALEPFWEFPVPSYDEWRQVTEKSLKGASFEKKLVTKTYEGISLQPMYQQKDTQDLPFIDSLPGQSPFLRGAGAVPSKEKAWEISQELTTSTPKQFNLVAKHDLARGQTVLNIVLDEVTKKGLNIEEAKQMVGQSGLNVTSVEDMKTAIEDIDLANIPVHIHAGANSLPVLAVLVGAAKNNNIEVSQLQGVVGMDPIGQLVENGSIEYSLEECYNVMADTVKWSTENAPSLQTVLVEGTPYHNGGSSAVEELAFSLATGVEYLQALTSRGVSVKDAAKSIRFVFSVGSDYFMEISKLRAARILWSKIVTAFGGEESDGKLTIHARTSSWTKTKYDPYVNMLRTTSEAFAAAVGGANSIHVSPFDEPIQKSTPFSRRIARNISIILQEESHIGQTADPAGGSWYVEVLTNELAEKAWALFQQVEQTGGVIEALKAGMPQQKVAETKTNRLNNISQRKDIFVGTNMYANTTEKAIDVVPEDDTKYIEQYVSEKLNAAVVPVQFTDESNTVEQALQFALNGASVADLASGLGKTESSLVIEPIVASRGAELFEELRQANELHAKKQGETVKVFLANLGPIPSHKARADFTAGFFEVGGFEVIRNNGFMTSAEAAQAAVDSKASVVVICGKDESYQEQAADIAQSIKQDNKEVSVMIAGKPAEEDEVNYRNAGVDEFVHLRSNCYEVLRKLQVEKGVVKG</sequence>
<keyword evidence="8" id="KW-1185">Reference proteome</keyword>
<evidence type="ECO:0000256" key="2">
    <source>
        <dbReference type="ARBA" id="ARBA00008465"/>
    </source>
</evidence>
<comment type="cofactor">
    <cofactor evidence="1">
        <name>adenosylcob(III)alamin</name>
        <dbReference type="ChEBI" id="CHEBI:18408"/>
    </cofactor>
</comment>
<dbReference type="InterPro" id="IPR006099">
    <property type="entry name" value="MeMalonylCoA_mutase_a/b_cat"/>
</dbReference>
<dbReference type="RefSeq" id="WP_275117155.1">
    <property type="nucleotide sequence ID" value="NZ_JAOTPO010000002.1"/>
</dbReference>
<comment type="similarity">
    <text evidence="2">Belongs to the methylmalonyl-CoA mutase family.</text>
</comment>
<dbReference type="InterPro" id="IPR036724">
    <property type="entry name" value="Cobalamin-bd_sf"/>
</dbReference>
<evidence type="ECO:0000313" key="8">
    <source>
        <dbReference type="Proteomes" id="UP001148125"/>
    </source>
</evidence>
<keyword evidence="5" id="KW-0170">Cobalt</keyword>
<dbReference type="InterPro" id="IPR016176">
    <property type="entry name" value="Cbl-dep_enz_cat"/>
</dbReference>
<name>A0ABT5VAP8_9BACI</name>
<evidence type="ECO:0000256" key="4">
    <source>
        <dbReference type="ARBA" id="ARBA00023235"/>
    </source>
</evidence>
<dbReference type="PANTHER" id="PTHR48101">
    <property type="entry name" value="METHYLMALONYL-COA MUTASE, MITOCHONDRIAL-RELATED"/>
    <property type="match status" value="1"/>
</dbReference>
<keyword evidence="4" id="KW-0413">Isomerase</keyword>
<keyword evidence="3" id="KW-0846">Cobalamin</keyword>
<dbReference type="NCBIfam" id="TIGR00641">
    <property type="entry name" value="acid_CoA_mut_N"/>
    <property type="match status" value="1"/>
</dbReference>
<dbReference type="EMBL" id="JAOTPO010000002">
    <property type="protein sequence ID" value="MDE5412523.1"/>
    <property type="molecule type" value="Genomic_DNA"/>
</dbReference>
<gene>
    <name evidence="7" type="ORF">N7Z68_03935</name>
</gene>
<dbReference type="Gene3D" id="3.20.20.240">
    <property type="entry name" value="Methylmalonyl-CoA mutase"/>
    <property type="match status" value="1"/>
</dbReference>
<evidence type="ECO:0000259" key="6">
    <source>
        <dbReference type="Pfam" id="PF01642"/>
    </source>
</evidence>
<dbReference type="Gene3D" id="3.40.50.280">
    <property type="entry name" value="Cobalamin-binding domain"/>
    <property type="match status" value="1"/>
</dbReference>
<dbReference type="Proteomes" id="UP001148125">
    <property type="component" value="Unassembled WGS sequence"/>
</dbReference>
<proteinExistence type="inferred from homology"/>
<protein>
    <submittedName>
        <fullName evidence="7">Acyl-CoA mutase large subunit family protein</fullName>
    </submittedName>
</protein>
<dbReference type="PANTHER" id="PTHR48101:SF4">
    <property type="entry name" value="METHYLMALONYL-COA MUTASE, MITOCHONDRIAL"/>
    <property type="match status" value="1"/>
</dbReference>